<dbReference type="InterPro" id="IPR036388">
    <property type="entry name" value="WH-like_DNA-bd_sf"/>
</dbReference>
<gene>
    <name evidence="2" type="ORF">G3580_18220</name>
</gene>
<sequence>MDRISLDPNDIGAVIGRIYESAVDPQALADVLACIATRFNAHSALFFTPKLAPPEGGLSYIHNLDTSVFDEYVAHYIDVDIWWHTARAIEVDGETGIVVGEELVDRRSFERSEFYNDYLTKVDTYHVIASDTRIPTHAGAIDLSVAFHGSPRHKGFGDAHKELLAALLPHLRRAVCLATELSGPMHGAALAADTLEALASGAVVLAANGRVLHANTVAESMLAEEHGIAVRGGCLRATLPKDDAELQTCLQRAAGLAGTPEGGATVVRSVRTGAISIVSVLPIPKHRAVLALNPARILVTIRDPSREPTPRWTLFSRHYQLTPAELRICQALARGMTVKEHCESESITENTARTHLKSVFSKTEARRQTDLVALMNAFA</sequence>
<name>A0A6C1BAG8_9RHOO</name>
<organism evidence="2 3">
    <name type="scientific">Nitrogeniibacter mangrovi</name>
    <dbReference type="NCBI Taxonomy" id="2016596"/>
    <lineage>
        <taxon>Bacteria</taxon>
        <taxon>Pseudomonadati</taxon>
        <taxon>Pseudomonadota</taxon>
        <taxon>Betaproteobacteria</taxon>
        <taxon>Rhodocyclales</taxon>
        <taxon>Zoogloeaceae</taxon>
        <taxon>Nitrogeniibacter</taxon>
    </lineage>
</organism>
<proteinExistence type="predicted"/>
<dbReference type="GO" id="GO:0003677">
    <property type="term" value="F:DNA binding"/>
    <property type="evidence" value="ECO:0007669"/>
    <property type="project" value="InterPro"/>
</dbReference>
<accession>A0A6C1BAG8</accession>
<dbReference type="Proteomes" id="UP000501991">
    <property type="component" value="Chromosome"/>
</dbReference>
<keyword evidence="3" id="KW-1185">Reference proteome</keyword>
<evidence type="ECO:0000259" key="1">
    <source>
        <dbReference type="SMART" id="SM00421"/>
    </source>
</evidence>
<dbReference type="GO" id="GO:0006355">
    <property type="term" value="P:regulation of DNA-templated transcription"/>
    <property type="evidence" value="ECO:0007669"/>
    <property type="project" value="InterPro"/>
</dbReference>
<dbReference type="RefSeq" id="WP_173767927.1">
    <property type="nucleotide sequence ID" value="NZ_CP048836.1"/>
</dbReference>
<reference evidence="2 3" key="1">
    <citation type="submission" date="2020-02" db="EMBL/GenBank/DDBJ databases">
        <title>Nitrogenibacter mangrovi gen. nov., sp. nov. isolated from mangrove sediment, a denitrifying betaproteobacterium.</title>
        <authorList>
            <person name="Liao H."/>
            <person name="Tian Y."/>
        </authorList>
    </citation>
    <scope>NUCLEOTIDE SEQUENCE [LARGE SCALE GENOMIC DNA]</scope>
    <source>
        <strain evidence="2 3">M9-3-2</strain>
    </source>
</reference>
<dbReference type="KEGG" id="azq:G3580_18220"/>
<evidence type="ECO:0000313" key="2">
    <source>
        <dbReference type="EMBL" id="QID19380.1"/>
    </source>
</evidence>
<dbReference type="AlphaFoldDB" id="A0A6C1BAG8"/>
<protein>
    <submittedName>
        <fullName evidence="2">Helix-turn-helix transcriptional regulator</fullName>
    </submittedName>
</protein>
<feature type="domain" description="HTH luxR-type" evidence="1">
    <location>
        <begin position="318"/>
        <end position="375"/>
    </location>
</feature>
<dbReference type="Gene3D" id="1.10.10.10">
    <property type="entry name" value="Winged helix-like DNA-binding domain superfamily/Winged helix DNA-binding domain"/>
    <property type="match status" value="1"/>
</dbReference>
<dbReference type="InterPro" id="IPR016032">
    <property type="entry name" value="Sig_transdc_resp-reg_C-effctor"/>
</dbReference>
<dbReference type="SUPFAM" id="SSF46894">
    <property type="entry name" value="C-terminal effector domain of the bipartite response regulators"/>
    <property type="match status" value="1"/>
</dbReference>
<dbReference type="InterPro" id="IPR000792">
    <property type="entry name" value="Tscrpt_reg_LuxR_C"/>
</dbReference>
<evidence type="ECO:0000313" key="3">
    <source>
        <dbReference type="Proteomes" id="UP000501991"/>
    </source>
</evidence>
<dbReference type="EMBL" id="CP048836">
    <property type="protein sequence ID" value="QID19380.1"/>
    <property type="molecule type" value="Genomic_DNA"/>
</dbReference>
<dbReference type="SMART" id="SM00421">
    <property type="entry name" value="HTH_LUXR"/>
    <property type="match status" value="1"/>
</dbReference>